<dbReference type="InterPro" id="IPR051541">
    <property type="entry name" value="PTS_SugarTrans_NitroReg"/>
</dbReference>
<dbReference type="FunFam" id="3.40.930.10:FF:000009">
    <property type="entry name" value="PTS system, fructose specific IIABC component"/>
    <property type="match status" value="1"/>
</dbReference>
<protein>
    <submittedName>
        <fullName evidence="4">Phosphotransferase IIA-like nitrogen-regulatory protein PtsN</fullName>
    </submittedName>
</protein>
<dbReference type="AlphaFoldDB" id="A0A562WR20"/>
<keyword evidence="2 4" id="KW-0808">Transferase</keyword>
<evidence type="ECO:0000313" key="4">
    <source>
        <dbReference type="EMBL" id="TWJ32571.1"/>
    </source>
</evidence>
<dbReference type="SUPFAM" id="SSF55804">
    <property type="entry name" value="Phoshotransferase/anion transport protein"/>
    <property type="match status" value="1"/>
</dbReference>
<dbReference type="Gene3D" id="3.40.930.10">
    <property type="entry name" value="Mannitol-specific EII, Chain A"/>
    <property type="match status" value="1"/>
</dbReference>
<dbReference type="EMBL" id="VLLN01000004">
    <property type="protein sequence ID" value="TWJ32571.1"/>
    <property type="molecule type" value="Genomic_DNA"/>
</dbReference>
<name>A0A562WR20_9BACT</name>
<dbReference type="CDD" id="cd00211">
    <property type="entry name" value="PTS_IIA_fru"/>
    <property type="match status" value="1"/>
</dbReference>
<accession>A0A562WR20</accession>
<evidence type="ECO:0000259" key="3">
    <source>
        <dbReference type="PROSITE" id="PS51094"/>
    </source>
</evidence>
<dbReference type="GO" id="GO:0030295">
    <property type="term" value="F:protein kinase activator activity"/>
    <property type="evidence" value="ECO:0007669"/>
    <property type="project" value="TreeGrafter"/>
</dbReference>
<dbReference type="GO" id="GO:0005737">
    <property type="term" value="C:cytoplasm"/>
    <property type="evidence" value="ECO:0007669"/>
    <property type="project" value="UniProtKB-SubCell"/>
</dbReference>
<comment type="subcellular location">
    <subcellularLocation>
        <location evidence="1">Cytoplasm</location>
    </subcellularLocation>
</comment>
<dbReference type="OrthoDB" id="95460at2"/>
<dbReference type="Pfam" id="PF00359">
    <property type="entry name" value="PTS_EIIA_2"/>
    <property type="match status" value="1"/>
</dbReference>
<dbReference type="GO" id="GO:0016740">
    <property type="term" value="F:transferase activity"/>
    <property type="evidence" value="ECO:0007669"/>
    <property type="project" value="UniProtKB-KW"/>
</dbReference>
<dbReference type="PROSITE" id="PS51094">
    <property type="entry name" value="PTS_EIIA_TYPE_2"/>
    <property type="match status" value="1"/>
</dbReference>
<dbReference type="PROSITE" id="PS00372">
    <property type="entry name" value="PTS_EIIA_TYPE_2_HIS"/>
    <property type="match status" value="1"/>
</dbReference>
<dbReference type="PANTHER" id="PTHR47738:SF1">
    <property type="entry name" value="NITROGEN REGULATORY PROTEIN"/>
    <property type="match status" value="1"/>
</dbReference>
<sequence length="152" mass="16865">MLTDDLQPAAIIPVLSARNKEDVLAELAQNVIDRHPALDRQDLLQILNEREKLGSTGIGDGIAIPHGKLRQVNELICAFGRSPEGVDFSSLDGRPVHLFFLLVAPENAAAVHLKALARISRILRDPAVRNALMAADDVRELFRIFQEQDNRF</sequence>
<evidence type="ECO:0000256" key="1">
    <source>
        <dbReference type="ARBA" id="ARBA00004496"/>
    </source>
</evidence>
<organism evidence="4 5">
    <name type="scientific">Geobacter argillaceus</name>
    <dbReference type="NCBI Taxonomy" id="345631"/>
    <lineage>
        <taxon>Bacteria</taxon>
        <taxon>Pseudomonadati</taxon>
        <taxon>Thermodesulfobacteriota</taxon>
        <taxon>Desulfuromonadia</taxon>
        <taxon>Geobacterales</taxon>
        <taxon>Geobacteraceae</taxon>
        <taxon>Geobacter</taxon>
    </lineage>
</organism>
<dbReference type="RefSeq" id="WP_145019130.1">
    <property type="nucleotide sequence ID" value="NZ_VLLN01000004.1"/>
</dbReference>
<dbReference type="Proteomes" id="UP000319449">
    <property type="component" value="Unassembled WGS sequence"/>
</dbReference>
<dbReference type="PANTHER" id="PTHR47738">
    <property type="entry name" value="PTS SYSTEM FRUCTOSE-LIKE EIIA COMPONENT-RELATED"/>
    <property type="match status" value="1"/>
</dbReference>
<dbReference type="InterPro" id="IPR016152">
    <property type="entry name" value="PTrfase/Anion_transptr"/>
</dbReference>
<dbReference type="InterPro" id="IPR002178">
    <property type="entry name" value="PTS_EIIA_type-2_dom"/>
</dbReference>
<evidence type="ECO:0000256" key="2">
    <source>
        <dbReference type="ARBA" id="ARBA00022679"/>
    </source>
</evidence>
<gene>
    <name evidence="4" type="ORF">JN12_01013</name>
</gene>
<reference evidence="4 5" key="1">
    <citation type="submission" date="2019-07" db="EMBL/GenBank/DDBJ databases">
        <title>Genomic Encyclopedia of Archaeal and Bacterial Type Strains, Phase II (KMG-II): from individual species to whole genera.</title>
        <authorList>
            <person name="Goeker M."/>
        </authorList>
    </citation>
    <scope>NUCLEOTIDE SEQUENCE [LARGE SCALE GENOMIC DNA]</scope>
    <source>
        <strain evidence="4 5">ATCC BAA-1139</strain>
    </source>
</reference>
<feature type="domain" description="PTS EIIA type-2" evidence="3">
    <location>
        <begin position="4"/>
        <end position="148"/>
    </location>
</feature>
<keyword evidence="5" id="KW-1185">Reference proteome</keyword>
<comment type="caution">
    <text evidence="4">The sequence shown here is derived from an EMBL/GenBank/DDBJ whole genome shotgun (WGS) entry which is preliminary data.</text>
</comment>
<evidence type="ECO:0000313" key="5">
    <source>
        <dbReference type="Proteomes" id="UP000319449"/>
    </source>
</evidence>
<proteinExistence type="predicted"/>